<accession>F9XDH1</accession>
<dbReference type="InterPro" id="IPR038765">
    <property type="entry name" value="Papain-like_cys_pep_sf"/>
</dbReference>
<feature type="compositionally biased region" description="Basic and acidic residues" evidence="4">
    <location>
        <begin position="929"/>
        <end position="949"/>
    </location>
</feature>
<keyword evidence="7" id="KW-1185">Reference proteome</keyword>
<dbReference type="OrthoDB" id="10692642at2759"/>
<keyword evidence="2" id="KW-0645">Protease</keyword>
<feature type="region of interest" description="Disordered" evidence="4">
    <location>
        <begin position="918"/>
        <end position="975"/>
    </location>
</feature>
<organism evidence="6 7">
    <name type="scientific">Zymoseptoria tritici (strain CBS 115943 / IPO323)</name>
    <name type="common">Speckled leaf blotch fungus</name>
    <name type="synonym">Septoria tritici</name>
    <dbReference type="NCBI Taxonomy" id="336722"/>
    <lineage>
        <taxon>Eukaryota</taxon>
        <taxon>Fungi</taxon>
        <taxon>Dikarya</taxon>
        <taxon>Ascomycota</taxon>
        <taxon>Pezizomycotina</taxon>
        <taxon>Dothideomycetes</taxon>
        <taxon>Dothideomycetidae</taxon>
        <taxon>Mycosphaerellales</taxon>
        <taxon>Mycosphaerellaceae</taxon>
        <taxon>Zymoseptoria</taxon>
    </lineage>
</organism>
<evidence type="ECO:0000256" key="2">
    <source>
        <dbReference type="ARBA" id="ARBA00022670"/>
    </source>
</evidence>
<protein>
    <recommendedName>
        <fullName evidence="5">Ubiquitin-like protease family profile domain-containing protein</fullName>
    </recommendedName>
</protein>
<dbReference type="HOGENOM" id="CLU_242969_0_0_1"/>
<feature type="region of interest" description="Disordered" evidence="4">
    <location>
        <begin position="508"/>
        <end position="575"/>
    </location>
</feature>
<evidence type="ECO:0000256" key="3">
    <source>
        <dbReference type="ARBA" id="ARBA00022801"/>
    </source>
</evidence>
<proteinExistence type="inferred from homology"/>
<feature type="compositionally biased region" description="Polar residues" evidence="4">
    <location>
        <begin position="327"/>
        <end position="339"/>
    </location>
</feature>
<dbReference type="Gene3D" id="3.40.395.10">
    <property type="entry name" value="Adenoviral Proteinase, Chain A"/>
    <property type="match status" value="1"/>
</dbReference>
<feature type="compositionally biased region" description="Acidic residues" evidence="4">
    <location>
        <begin position="310"/>
        <end position="324"/>
    </location>
</feature>
<evidence type="ECO:0000313" key="7">
    <source>
        <dbReference type="Proteomes" id="UP000008062"/>
    </source>
</evidence>
<dbReference type="EMBL" id="CM001201">
    <property type="protein sequence ID" value="EGP86802.1"/>
    <property type="molecule type" value="Genomic_DNA"/>
</dbReference>
<evidence type="ECO:0000259" key="5">
    <source>
        <dbReference type="PROSITE" id="PS50600"/>
    </source>
</evidence>
<dbReference type="InterPro" id="IPR003653">
    <property type="entry name" value="Peptidase_C48_C"/>
</dbReference>
<dbReference type="RefSeq" id="XP_003851826.1">
    <property type="nucleotide sequence ID" value="XM_003851778.1"/>
</dbReference>
<evidence type="ECO:0000256" key="4">
    <source>
        <dbReference type="SAM" id="MobiDB-lite"/>
    </source>
</evidence>
<reference evidence="6 7" key="1">
    <citation type="journal article" date="2011" name="PLoS Genet.">
        <title>Finished genome of the fungal wheat pathogen Mycosphaerella graminicola reveals dispensome structure, chromosome plasticity, and stealth pathogenesis.</title>
        <authorList>
            <person name="Goodwin S.B."/>
            <person name="Ben M'barek S."/>
            <person name="Dhillon B."/>
            <person name="Wittenberg A.H.J."/>
            <person name="Crane C.F."/>
            <person name="Hane J.K."/>
            <person name="Foster A.J."/>
            <person name="Van der Lee T.A.J."/>
            <person name="Grimwood J."/>
            <person name="Aerts A."/>
            <person name="Antoniw J."/>
            <person name="Bailey A."/>
            <person name="Bluhm B."/>
            <person name="Bowler J."/>
            <person name="Bristow J."/>
            <person name="van der Burgt A."/>
            <person name="Canto-Canche B."/>
            <person name="Churchill A.C.L."/>
            <person name="Conde-Ferraez L."/>
            <person name="Cools H.J."/>
            <person name="Coutinho P.M."/>
            <person name="Csukai M."/>
            <person name="Dehal P."/>
            <person name="De Wit P."/>
            <person name="Donzelli B."/>
            <person name="van de Geest H.C."/>
            <person name="van Ham R.C.H.J."/>
            <person name="Hammond-Kosack K.E."/>
            <person name="Henrissat B."/>
            <person name="Kilian A."/>
            <person name="Kobayashi A.K."/>
            <person name="Koopmann E."/>
            <person name="Kourmpetis Y."/>
            <person name="Kuzniar A."/>
            <person name="Lindquist E."/>
            <person name="Lombard V."/>
            <person name="Maliepaard C."/>
            <person name="Martins N."/>
            <person name="Mehrabi R."/>
            <person name="Nap J.P.H."/>
            <person name="Ponomarenko A."/>
            <person name="Rudd J.J."/>
            <person name="Salamov A."/>
            <person name="Schmutz J."/>
            <person name="Schouten H.J."/>
            <person name="Shapiro H."/>
            <person name="Stergiopoulos I."/>
            <person name="Torriani S.F.F."/>
            <person name="Tu H."/>
            <person name="de Vries R.P."/>
            <person name="Waalwijk C."/>
            <person name="Ware S.B."/>
            <person name="Wiebenga A."/>
            <person name="Zwiers L.-H."/>
            <person name="Oliver R.P."/>
            <person name="Grigoriev I.V."/>
            <person name="Kema G.H.J."/>
        </authorList>
    </citation>
    <scope>NUCLEOTIDE SEQUENCE [LARGE SCALE GENOMIC DNA]</scope>
    <source>
        <strain evidence="7">CBS 115943 / IPO323</strain>
    </source>
</reference>
<dbReference type="GO" id="GO:0008234">
    <property type="term" value="F:cysteine-type peptidase activity"/>
    <property type="evidence" value="ECO:0007669"/>
    <property type="project" value="InterPro"/>
</dbReference>
<feature type="domain" description="Ubiquitin-like protease family profile" evidence="5">
    <location>
        <begin position="653"/>
        <end position="862"/>
    </location>
</feature>
<feature type="region of interest" description="Disordered" evidence="4">
    <location>
        <begin position="302"/>
        <end position="358"/>
    </location>
</feature>
<feature type="compositionally biased region" description="Acidic residues" evidence="4">
    <location>
        <begin position="538"/>
        <end position="569"/>
    </location>
</feature>
<dbReference type="SUPFAM" id="SSF54001">
    <property type="entry name" value="Cysteine proteinases"/>
    <property type="match status" value="1"/>
</dbReference>
<dbReference type="PROSITE" id="PS50600">
    <property type="entry name" value="ULP_PROTEASE"/>
    <property type="match status" value="1"/>
</dbReference>
<evidence type="ECO:0000313" key="6">
    <source>
        <dbReference type="EMBL" id="EGP86802.1"/>
    </source>
</evidence>
<dbReference type="Proteomes" id="UP000008062">
    <property type="component" value="Chromosome 6"/>
</dbReference>
<evidence type="ECO:0000256" key="1">
    <source>
        <dbReference type="ARBA" id="ARBA00005234"/>
    </source>
</evidence>
<dbReference type="GO" id="GO:0019783">
    <property type="term" value="F:ubiquitin-like protein peptidase activity"/>
    <property type="evidence" value="ECO:0007669"/>
    <property type="project" value="UniProtKB-ARBA"/>
</dbReference>
<dbReference type="GeneID" id="13402190"/>
<dbReference type="GO" id="GO:0006508">
    <property type="term" value="P:proteolysis"/>
    <property type="evidence" value="ECO:0007669"/>
    <property type="project" value="UniProtKB-KW"/>
</dbReference>
<keyword evidence="3" id="KW-0378">Hydrolase</keyword>
<sequence length="1637" mass="182109">MAVNAVVLDGKDDDMYGDTSVAPAQLTLGRTMCDLGGSMDLHFTTSICTKYCPCNAGQHHPGGTTRLVPRQDTNVMFGTRRRELREYGAEPTSSIEQKYVDSCAGRGTLKIDWRTRAPPTDSYRPGDFQQRSRSPARITALAGETTMSAALTGETILGRSLYGGHSDLAADRHAMTTDRLPLAETRWGQDLLVVKTDLAARTTTTPLAAERARRTADLAVGRRPAHVRTDPIEEMELPNDFRYNHTDVSFLQLRWQSLRSVVVVETADKELQATASKPQEPHSKAGDNAAVVKGKSADAAIVLSDLNSSPEEERESVVDPEEERELSGNTPAEEIQTSDPSRKLADVTNPSDMQQTSRSVKYVTADDAYHYCVAALIPDQPTGYDEAKKLVTGIAEQPVGDACFQEAVDRQVAEGILEVSGSGSNRILTQRMENDWSRARDAMEALIDSVMDYNSPTKADVVKGLISKNTAQPVDDECFLAAVDNLIAKGLIALSGTKFRRILTLSQVEPQGEPKDDEGNSEQESEAEVSRGNKGPSDDEDDPYIADDDDQLPAGGDEDENVYNFDYDDNAAGPPLAGAALEQQRKNKSNASAVEANARYWDSRDTIEQMVKDEDPFGPILLEISKIALTKSEGTSLSPMSVTLCRALDEYDTMVDFSDVLTVPPEGSGLDPWASDNLVAWLTTQYRLEAANNFYIAFGMNVHRFIPRHGADHTLTSEEEKHDIIDQNIANARAFSEDPAQSGDETKYWMYFAVHDMPPTTEVAILPYNTKGQHWVVLVLAFDHDRKICSPYLFDSIDGQGGRVHSFEVVSTELPKLLELISLRPGSGLDGFQLAELIQVTCVKQSNGSDCGFFASNWISLISQSGNISTEPTSEEVWPRTDRARRDFGVELRYDVLLKLYKAITGNTWDEAATHTAGSAARGFGARQSDTRKTSKSTRSIEDIRKRSDALNQTTDDPANIDASKDYTSESEDEQSDRCFKLGPLHYICDFMKEVGRPVTADEVYEGVQDRIGRIPVGWEPRELVQEWLANFEQVFSSVVDYSGRNKPISRYLLRSGPGRSMESEMTRFLFRGSAPLSGVSATKDVNIIIVSLRMSSGPSERATWVKLDERAEQMMRSYWRSIGQKGAYPEMIDNVNQLPAKLELKQTCWIRHNVKSRSSTRVPFEDRTDTAVAAMLDAADLFSADLRARGVGRLRLMILLNGWDGLTTDNTSWRVIDQRWPNLKIQIGVIVPVDYWSVPRSRTRSPTTTIFLSVRELARDFECGFQMSALEREDVPPSRIANCRFLAVTGACNIVKIAFSLFWQEQTWGSYLARTLNIFRLRRNSTALTMMDDDAADDVRVNDSPRILRGRELTDAAIQEILAAQPKYTAPTLGRNAPRVKWTNEELQVVASGKLDKLTGKNKAIILSAATGCPMRSLHSLNWKWSELQPLSRFAARLRGIRFTNSTKYATIKWLQTVDALDGRLARSRRAPRSDFLNDFYDDAVGTISTLDDQHSTPDGSISGTANKSPAAYLRLFFESREDKLYLWENHCTIQLQSAGGDGLSKYEASNEAATKTAVSITRHFPKMQARAAAHKHWEETRRELGYSRFLRRRKIGGWAAQSGPQPISEKNEDEGDTYFGIRIGCPQRQIPRLGD</sequence>
<comment type="similarity">
    <text evidence="1">Belongs to the peptidase C48 family.</text>
</comment>
<dbReference type="KEGG" id="ztr:MYCGRDRAFT_93928"/>
<dbReference type="InParanoid" id="F9XDH1"/>
<feature type="compositionally biased region" description="Polar residues" evidence="4">
    <location>
        <begin position="348"/>
        <end position="358"/>
    </location>
</feature>
<gene>
    <name evidence="6" type="ORF">MYCGRDRAFT_93928</name>
</gene>
<name>F9XDH1_ZYMTI</name>